<dbReference type="GO" id="GO:0071897">
    <property type="term" value="P:DNA biosynthetic process"/>
    <property type="evidence" value="ECO:0007669"/>
    <property type="project" value="UniProtKB-ARBA"/>
</dbReference>
<dbReference type="InterPro" id="IPR036397">
    <property type="entry name" value="RNaseH_sf"/>
</dbReference>
<feature type="domain" description="Integrase catalytic" evidence="1">
    <location>
        <begin position="235"/>
        <end position="415"/>
    </location>
</feature>
<dbReference type="SUPFAM" id="SSF53098">
    <property type="entry name" value="Ribonuclease H-like"/>
    <property type="match status" value="1"/>
</dbReference>
<reference evidence="2" key="1">
    <citation type="submission" date="2022-01" db="UniProtKB">
        <authorList>
            <consortium name="EnsemblMetazoa"/>
        </authorList>
    </citation>
    <scope>IDENTIFICATION</scope>
</reference>
<dbReference type="GO" id="GO:0042575">
    <property type="term" value="C:DNA polymerase complex"/>
    <property type="evidence" value="ECO:0007669"/>
    <property type="project" value="UniProtKB-ARBA"/>
</dbReference>
<name>A0A8I6SNQ2_CIMLE</name>
<dbReference type="Pfam" id="PF18701">
    <property type="entry name" value="DUF5641"/>
    <property type="match status" value="1"/>
</dbReference>
<dbReference type="Proteomes" id="UP000494040">
    <property type="component" value="Unassembled WGS sequence"/>
</dbReference>
<protein>
    <recommendedName>
        <fullName evidence="1">Integrase catalytic domain-containing protein</fullName>
    </recommendedName>
</protein>
<dbReference type="GO" id="GO:0015074">
    <property type="term" value="P:DNA integration"/>
    <property type="evidence" value="ECO:0007669"/>
    <property type="project" value="InterPro"/>
</dbReference>
<dbReference type="InterPro" id="IPR012337">
    <property type="entry name" value="RNaseH-like_sf"/>
</dbReference>
<dbReference type="PROSITE" id="PS50994">
    <property type="entry name" value="INTEGRASE"/>
    <property type="match status" value="1"/>
</dbReference>
<dbReference type="RefSeq" id="XP_024085016.1">
    <property type="nucleotide sequence ID" value="XM_024229248.1"/>
</dbReference>
<evidence type="ECO:0000313" key="2">
    <source>
        <dbReference type="EnsemblMetazoa" id="XP_024085016.1"/>
    </source>
</evidence>
<proteinExistence type="predicted"/>
<keyword evidence="3" id="KW-1185">Reference proteome</keyword>
<dbReference type="Gene3D" id="3.30.420.10">
    <property type="entry name" value="Ribonuclease H-like superfamily/Ribonuclease H"/>
    <property type="match status" value="1"/>
</dbReference>
<dbReference type="InterPro" id="IPR001584">
    <property type="entry name" value="Integrase_cat-core"/>
</dbReference>
<evidence type="ECO:0000313" key="3">
    <source>
        <dbReference type="Proteomes" id="UP000494040"/>
    </source>
</evidence>
<dbReference type="AlphaFoldDB" id="A0A8I6SNQ2"/>
<dbReference type="GeneID" id="112127802"/>
<dbReference type="SUPFAM" id="SSF56672">
    <property type="entry name" value="DNA/RNA polymerases"/>
    <property type="match status" value="1"/>
</dbReference>
<accession>A0A8I6SNQ2</accession>
<dbReference type="EnsemblMetazoa" id="XM_024229248.1">
    <property type="protein sequence ID" value="XP_024085016.1"/>
    <property type="gene ID" value="LOC112127802"/>
</dbReference>
<sequence length="537" mass="60740">MGHMSPVSTPSPYVIPHTSVMKKSSNKIRVVFNSSSPDKTRKPLNERLLLGPKLQKELPHVLISFRQHRIALCSDLRMMYRQILVDPEDRKYQQIFWRPSPTSQIQEFELNTFPLASRAILDETHADDVVSGTDTFEEALRLRAELTALLSLGGFELRKWMCSELTLLSDLPIDQIEPLIFPDTDASPKILRLTWDPKTDCFGYKAKPRQPMMADLPPSRVVCSRAFLRTGVDLAGPFPIKFSQMRNVSTTKGYMVLFVCMSTRATHLEAVSDLTTSAFLACLNRFVARRGLPAEMFSDCGKTLIGAANKLKEAASFLVENEQEIYSRFCSLGFTKTFNPPAAPNFGGLWEAGVKSAKCLLSRMVGDGPLTFEEFSTLLCRIEATLNSRPLCFVSSDPHDHFDYLTPGHFLVGAPLVAPPEPPLDLDQNLKTRWSRINQFSQFFWKRWSKEYLHTQIQRHKWTRNPENLKEGDIVYLYGTNSSPLSWPIGRVEEVHPGSDGVVRVVSDRTSGGLYVRPSNKFFLPLNPPLFKILLPL</sequence>
<dbReference type="PANTHER" id="PTHR47331">
    <property type="entry name" value="PHD-TYPE DOMAIN-CONTAINING PROTEIN"/>
    <property type="match status" value="1"/>
</dbReference>
<evidence type="ECO:0000259" key="1">
    <source>
        <dbReference type="PROSITE" id="PS50994"/>
    </source>
</evidence>
<dbReference type="InterPro" id="IPR043502">
    <property type="entry name" value="DNA/RNA_pol_sf"/>
</dbReference>
<dbReference type="OrthoDB" id="6623406at2759"/>
<organism evidence="2 3">
    <name type="scientific">Cimex lectularius</name>
    <name type="common">Bed bug</name>
    <name type="synonym">Acanthia lectularia</name>
    <dbReference type="NCBI Taxonomy" id="79782"/>
    <lineage>
        <taxon>Eukaryota</taxon>
        <taxon>Metazoa</taxon>
        <taxon>Ecdysozoa</taxon>
        <taxon>Arthropoda</taxon>
        <taxon>Hexapoda</taxon>
        <taxon>Insecta</taxon>
        <taxon>Pterygota</taxon>
        <taxon>Neoptera</taxon>
        <taxon>Paraneoptera</taxon>
        <taxon>Hemiptera</taxon>
        <taxon>Heteroptera</taxon>
        <taxon>Panheteroptera</taxon>
        <taxon>Cimicomorpha</taxon>
        <taxon>Cimicidae</taxon>
        <taxon>Cimex</taxon>
    </lineage>
</organism>
<dbReference type="GO" id="GO:0003676">
    <property type="term" value="F:nucleic acid binding"/>
    <property type="evidence" value="ECO:0007669"/>
    <property type="project" value="InterPro"/>
</dbReference>
<dbReference type="OMA" id="EWTILEA"/>
<dbReference type="PANTHER" id="PTHR47331:SF1">
    <property type="entry name" value="GAG-LIKE PROTEIN"/>
    <property type="match status" value="1"/>
</dbReference>
<dbReference type="KEGG" id="clec:112127802"/>
<dbReference type="InterPro" id="IPR040676">
    <property type="entry name" value="DUF5641"/>
</dbReference>